<dbReference type="PANTHER" id="PTHR33147:SF46">
    <property type="entry name" value="DEFENSIN-LIKE PROTEIN 19"/>
    <property type="match status" value="1"/>
</dbReference>
<dbReference type="PANTHER" id="PTHR33147">
    <property type="entry name" value="DEFENSIN-LIKE PROTEIN 1"/>
    <property type="match status" value="1"/>
</dbReference>
<evidence type="ECO:0000256" key="3">
    <source>
        <dbReference type="ARBA" id="ARBA00022821"/>
    </source>
</evidence>
<protein>
    <recommendedName>
        <fullName evidence="6">Knottins-like domain-containing protein</fullName>
    </recommendedName>
</protein>
<evidence type="ECO:0000313" key="8">
    <source>
        <dbReference type="Proteomes" id="UP001396334"/>
    </source>
</evidence>
<comment type="caution">
    <text evidence="7">The sequence shown here is derived from an EMBL/GenBank/DDBJ whole genome shotgun (WGS) entry which is preliminary data.</text>
</comment>
<dbReference type="SUPFAM" id="SSF57095">
    <property type="entry name" value="Scorpion toxin-like"/>
    <property type="match status" value="1"/>
</dbReference>
<dbReference type="Pfam" id="PF00304">
    <property type="entry name" value="Gamma-thionin"/>
    <property type="match status" value="1"/>
</dbReference>
<keyword evidence="5" id="KW-0732">Signal</keyword>
<dbReference type="EMBL" id="JBBPBN010000001">
    <property type="protein sequence ID" value="KAK9047112.1"/>
    <property type="molecule type" value="Genomic_DNA"/>
</dbReference>
<dbReference type="Proteomes" id="UP001396334">
    <property type="component" value="Unassembled WGS sequence"/>
</dbReference>
<evidence type="ECO:0000256" key="2">
    <source>
        <dbReference type="ARBA" id="ARBA00022577"/>
    </source>
</evidence>
<evidence type="ECO:0000256" key="4">
    <source>
        <dbReference type="ARBA" id="ARBA00023157"/>
    </source>
</evidence>
<evidence type="ECO:0000256" key="1">
    <source>
        <dbReference type="ARBA" id="ARBA00022529"/>
    </source>
</evidence>
<evidence type="ECO:0000259" key="6">
    <source>
        <dbReference type="SMART" id="SM00505"/>
    </source>
</evidence>
<dbReference type="InterPro" id="IPR036574">
    <property type="entry name" value="Scorpion_toxin-like_sf"/>
</dbReference>
<keyword evidence="3" id="KW-0611">Plant defense</keyword>
<feature type="chain" id="PRO_5045516197" description="Knottins-like domain-containing protein" evidence="5">
    <location>
        <begin position="34"/>
        <end position="83"/>
    </location>
</feature>
<keyword evidence="2" id="KW-0295">Fungicide</keyword>
<evidence type="ECO:0000256" key="5">
    <source>
        <dbReference type="SAM" id="SignalP"/>
    </source>
</evidence>
<evidence type="ECO:0000313" key="7">
    <source>
        <dbReference type="EMBL" id="KAK9047112.1"/>
    </source>
</evidence>
<proteinExistence type="predicted"/>
<organism evidence="7 8">
    <name type="scientific">Hibiscus sabdariffa</name>
    <name type="common">roselle</name>
    <dbReference type="NCBI Taxonomy" id="183260"/>
    <lineage>
        <taxon>Eukaryota</taxon>
        <taxon>Viridiplantae</taxon>
        <taxon>Streptophyta</taxon>
        <taxon>Embryophyta</taxon>
        <taxon>Tracheophyta</taxon>
        <taxon>Spermatophyta</taxon>
        <taxon>Magnoliopsida</taxon>
        <taxon>eudicotyledons</taxon>
        <taxon>Gunneridae</taxon>
        <taxon>Pentapetalae</taxon>
        <taxon>rosids</taxon>
        <taxon>malvids</taxon>
        <taxon>Malvales</taxon>
        <taxon>Malvaceae</taxon>
        <taxon>Malvoideae</taxon>
        <taxon>Hibiscus</taxon>
    </lineage>
</organism>
<sequence>MAKLSVALPNYNILFLSFLLLLLVYSGTQMVEAQLCERRSQTSIGFCVSNLLCDQQCRNMEGALNGACLRQTLGLACFCYVRC</sequence>
<feature type="signal peptide" evidence="5">
    <location>
        <begin position="1"/>
        <end position="33"/>
    </location>
</feature>
<dbReference type="Gene3D" id="3.30.30.10">
    <property type="entry name" value="Knottin, scorpion toxin-like"/>
    <property type="match status" value="1"/>
</dbReference>
<name>A0ABR2UBN4_9ROSI</name>
<keyword evidence="8" id="KW-1185">Reference proteome</keyword>
<keyword evidence="1" id="KW-0929">Antimicrobial</keyword>
<dbReference type="SMART" id="SM00505">
    <property type="entry name" value="Knot1"/>
    <property type="match status" value="1"/>
</dbReference>
<feature type="domain" description="Knottins-like" evidence="6">
    <location>
        <begin position="35"/>
        <end position="83"/>
    </location>
</feature>
<keyword evidence="4" id="KW-1015">Disulfide bond</keyword>
<accession>A0ABR2UBN4</accession>
<gene>
    <name evidence="7" type="ORF">V6N11_052969</name>
</gene>
<dbReference type="InterPro" id="IPR003614">
    <property type="entry name" value="Knottins"/>
</dbReference>
<reference evidence="7 8" key="1">
    <citation type="journal article" date="2024" name="G3 (Bethesda)">
        <title>Genome assembly of Hibiscus sabdariffa L. provides insights into metabolisms of medicinal natural products.</title>
        <authorList>
            <person name="Kim T."/>
        </authorList>
    </citation>
    <scope>NUCLEOTIDE SEQUENCE [LARGE SCALE GENOMIC DNA]</scope>
    <source>
        <strain evidence="7">TK-2024</strain>
        <tissue evidence="7">Old leaves</tissue>
    </source>
</reference>